<dbReference type="EMBL" id="CAJNOG010000037">
    <property type="protein sequence ID" value="CAF0816437.1"/>
    <property type="molecule type" value="Genomic_DNA"/>
</dbReference>
<name>A0A813TU30_9BILA</name>
<dbReference type="AlphaFoldDB" id="A0A813TU30"/>
<reference evidence="2" key="1">
    <citation type="submission" date="2021-02" db="EMBL/GenBank/DDBJ databases">
        <authorList>
            <person name="Nowell W R."/>
        </authorList>
    </citation>
    <scope>NUCLEOTIDE SEQUENCE</scope>
</reference>
<feature type="compositionally biased region" description="Polar residues" evidence="1">
    <location>
        <begin position="12"/>
        <end position="29"/>
    </location>
</feature>
<organism evidence="2 3">
    <name type="scientific">Adineta steineri</name>
    <dbReference type="NCBI Taxonomy" id="433720"/>
    <lineage>
        <taxon>Eukaryota</taxon>
        <taxon>Metazoa</taxon>
        <taxon>Spiralia</taxon>
        <taxon>Gnathifera</taxon>
        <taxon>Rotifera</taxon>
        <taxon>Eurotatoria</taxon>
        <taxon>Bdelloidea</taxon>
        <taxon>Adinetida</taxon>
        <taxon>Adinetidae</taxon>
        <taxon>Adineta</taxon>
    </lineage>
</organism>
<evidence type="ECO:0000313" key="2">
    <source>
        <dbReference type="EMBL" id="CAF0816437.1"/>
    </source>
</evidence>
<sequence length="109" mass="12886">MARQPKYKLEQPRNSSDNPFYVTNLTSTPKNHHSHENNHEQLNADSTFRPMVINLYAARKAGHLHKTTQQKSLIIPHINQPRINENHYLPEFNKDFTNEMIINEKSRRL</sequence>
<evidence type="ECO:0000313" key="3">
    <source>
        <dbReference type="Proteomes" id="UP000663845"/>
    </source>
</evidence>
<protein>
    <submittedName>
        <fullName evidence="2">Uncharacterized protein</fullName>
    </submittedName>
</protein>
<comment type="caution">
    <text evidence="2">The sequence shown here is derived from an EMBL/GenBank/DDBJ whole genome shotgun (WGS) entry which is preliminary data.</text>
</comment>
<proteinExistence type="predicted"/>
<feature type="region of interest" description="Disordered" evidence="1">
    <location>
        <begin position="1"/>
        <end position="45"/>
    </location>
</feature>
<dbReference type="Proteomes" id="UP000663845">
    <property type="component" value="Unassembled WGS sequence"/>
</dbReference>
<evidence type="ECO:0000256" key="1">
    <source>
        <dbReference type="SAM" id="MobiDB-lite"/>
    </source>
</evidence>
<gene>
    <name evidence="2" type="ORF">JYZ213_LOCUS6066</name>
</gene>
<accession>A0A813TU30</accession>